<gene>
    <name evidence="1" type="ORF">Lani381_0115</name>
    <name evidence="2" type="ORF">QFF56_00950</name>
</gene>
<protein>
    <recommendedName>
        <fullName evidence="5">SAM-dependent methyltransferase</fullName>
    </recommendedName>
</protein>
<dbReference type="AlphaFoldDB" id="A0AAJ6FQ09"/>
<reference evidence="2" key="2">
    <citation type="submission" date="2023-04" db="EMBL/GenBank/DDBJ databases">
        <title>Four porcine-derived lactic acid bacteria strains analyses and their evaluation as potential probiotics based on genomics.</title>
        <authorList>
            <person name="Niu D."/>
        </authorList>
    </citation>
    <scope>NUCLEOTIDE SEQUENCE</scope>
    <source>
        <strain evidence="2">ZSB1</strain>
    </source>
</reference>
<dbReference type="Proteomes" id="UP000027129">
    <property type="component" value="Unassembled WGS sequence"/>
</dbReference>
<organism evidence="2 4">
    <name type="scientific">Ligilactobacillus animalis</name>
    <dbReference type="NCBI Taxonomy" id="1605"/>
    <lineage>
        <taxon>Bacteria</taxon>
        <taxon>Bacillati</taxon>
        <taxon>Bacillota</taxon>
        <taxon>Bacilli</taxon>
        <taxon>Lactobacillales</taxon>
        <taxon>Lactobacillaceae</taxon>
        <taxon>Ligilactobacillus</taxon>
    </lineage>
</organism>
<evidence type="ECO:0000313" key="2">
    <source>
        <dbReference type="EMBL" id="WHQ80339.1"/>
    </source>
</evidence>
<proteinExistence type="predicted"/>
<sequence length="238" mass="27693">MEWHEYLARLRYYDRMCGNLTTVHQKITQVQAVVTAYSRHEIPQVVPKLSFSTHYLELHMTKHPELFELVSCLNELRQVLIENFGIWHVFSQAWLAAFKQRLKPGKTLVVMCGNAVLAANLPNVIAVDDFDWQAQDNTRPHPWCDVKQCDALVAVQTYYQQVDNIILEWAPEQTTCDRAILDFLRAHHWSGDLIVIGEAKGATNSPQFWQTAKLDRPPEVNTLHRPFDFIHDQVFWVK</sequence>
<reference evidence="1 3" key="1">
    <citation type="submission" date="2014-04" db="EMBL/GenBank/DDBJ databases">
        <title>Draft Genome Sequence of Lactobacillus animalis 381-IL-28.</title>
        <authorList>
            <person name="Sturino J.M."/>
            <person name="Rajendran M."/>
            <person name="Altermann E."/>
        </authorList>
    </citation>
    <scope>NUCLEOTIDE SEQUENCE [LARGE SCALE GENOMIC DNA]</scope>
    <source>
        <strain evidence="1 3">381-IL-28</strain>
    </source>
</reference>
<dbReference type="GeneID" id="61225743"/>
<dbReference type="EMBL" id="CP123751">
    <property type="protein sequence ID" value="WHQ80339.1"/>
    <property type="molecule type" value="Genomic_DNA"/>
</dbReference>
<dbReference type="EMBL" id="JMHU01000001">
    <property type="protein sequence ID" value="KDA46901.1"/>
    <property type="molecule type" value="Genomic_DNA"/>
</dbReference>
<evidence type="ECO:0000313" key="4">
    <source>
        <dbReference type="Proteomes" id="UP001238155"/>
    </source>
</evidence>
<accession>A0AAJ6FQ09</accession>
<evidence type="ECO:0000313" key="1">
    <source>
        <dbReference type="EMBL" id="KDA46901.1"/>
    </source>
</evidence>
<evidence type="ECO:0008006" key="5">
    <source>
        <dbReference type="Google" id="ProtNLM"/>
    </source>
</evidence>
<keyword evidence="3" id="KW-1185">Reference proteome</keyword>
<name>A0AAJ6FQ09_9LACO</name>
<dbReference type="Proteomes" id="UP001238155">
    <property type="component" value="Chromosome"/>
</dbReference>
<evidence type="ECO:0000313" key="3">
    <source>
        <dbReference type="Proteomes" id="UP000027129"/>
    </source>
</evidence>
<dbReference type="RefSeq" id="WP_010690335.1">
    <property type="nucleotide sequence ID" value="NZ_CABIZJ010000006.1"/>
</dbReference>